<dbReference type="AlphaFoldDB" id="X1BAX7"/>
<feature type="non-terminal residue" evidence="2">
    <location>
        <position position="1"/>
    </location>
</feature>
<keyword evidence="1" id="KW-1133">Transmembrane helix</keyword>
<dbReference type="EMBL" id="BART01001451">
    <property type="protein sequence ID" value="GAG69131.1"/>
    <property type="molecule type" value="Genomic_DNA"/>
</dbReference>
<evidence type="ECO:0000313" key="2">
    <source>
        <dbReference type="EMBL" id="GAG69131.1"/>
    </source>
</evidence>
<comment type="caution">
    <text evidence="2">The sequence shown here is derived from an EMBL/GenBank/DDBJ whole genome shotgun (WGS) entry which is preliminary data.</text>
</comment>
<evidence type="ECO:0008006" key="3">
    <source>
        <dbReference type="Google" id="ProtNLM"/>
    </source>
</evidence>
<protein>
    <recommendedName>
        <fullName evidence="3">Isoprenylcysteine carboxylmethyltransferase family protein</fullName>
    </recommendedName>
</protein>
<proteinExistence type="predicted"/>
<reference evidence="2" key="1">
    <citation type="journal article" date="2014" name="Front. Microbiol.">
        <title>High frequency of phylogenetically diverse reductive dehalogenase-homologous genes in deep subseafloor sedimentary metagenomes.</title>
        <authorList>
            <person name="Kawai M."/>
            <person name="Futagami T."/>
            <person name="Toyoda A."/>
            <person name="Takaki Y."/>
            <person name="Nishi S."/>
            <person name="Hori S."/>
            <person name="Arai W."/>
            <person name="Tsubouchi T."/>
            <person name="Morono Y."/>
            <person name="Uchiyama I."/>
            <person name="Ito T."/>
            <person name="Fujiyama A."/>
            <person name="Inagaki F."/>
            <person name="Takami H."/>
        </authorList>
    </citation>
    <scope>NUCLEOTIDE SEQUENCE</scope>
    <source>
        <strain evidence="2">Expedition CK06-06</strain>
    </source>
</reference>
<keyword evidence="1" id="KW-0812">Transmembrane</keyword>
<accession>X1BAX7</accession>
<sequence length="78" mass="9065">GYFCAALALALFRNNILSLLTALIFLIPIFVAVRLEDREMMERFGEKHRKYVNNTGALFPRKNIGKFLKLLFFLKGDR</sequence>
<gene>
    <name evidence="2" type="ORF">S01H4_05116</name>
</gene>
<organism evidence="2">
    <name type="scientific">marine sediment metagenome</name>
    <dbReference type="NCBI Taxonomy" id="412755"/>
    <lineage>
        <taxon>unclassified sequences</taxon>
        <taxon>metagenomes</taxon>
        <taxon>ecological metagenomes</taxon>
    </lineage>
</organism>
<evidence type="ECO:0000256" key="1">
    <source>
        <dbReference type="SAM" id="Phobius"/>
    </source>
</evidence>
<dbReference type="Gene3D" id="1.20.120.1630">
    <property type="match status" value="1"/>
</dbReference>
<feature type="transmembrane region" description="Helical" evidence="1">
    <location>
        <begin position="16"/>
        <end position="35"/>
    </location>
</feature>
<name>X1BAX7_9ZZZZ</name>
<keyword evidence="1" id="KW-0472">Membrane</keyword>